<dbReference type="GO" id="GO:0006749">
    <property type="term" value="P:glutathione metabolic process"/>
    <property type="evidence" value="ECO:0007669"/>
    <property type="project" value="TreeGrafter"/>
</dbReference>
<dbReference type="RefSeq" id="WP_285968411.1">
    <property type="nucleotide sequence ID" value="NZ_CP127294.1"/>
</dbReference>
<keyword evidence="3" id="KW-1185">Reference proteome</keyword>
<dbReference type="InterPro" id="IPR003692">
    <property type="entry name" value="Hydantoinase_B"/>
</dbReference>
<accession>A0A9Y2IE75</accession>
<feature type="domain" description="Hydantoinase B/oxoprolinase" evidence="1">
    <location>
        <begin position="25"/>
        <end position="552"/>
    </location>
</feature>
<dbReference type="Proteomes" id="UP001236014">
    <property type="component" value="Chromosome"/>
</dbReference>
<evidence type="ECO:0000313" key="2">
    <source>
        <dbReference type="EMBL" id="WIX77671.1"/>
    </source>
</evidence>
<dbReference type="GO" id="GO:0005829">
    <property type="term" value="C:cytosol"/>
    <property type="evidence" value="ECO:0007669"/>
    <property type="project" value="TreeGrafter"/>
</dbReference>
<evidence type="ECO:0000259" key="1">
    <source>
        <dbReference type="Pfam" id="PF02538"/>
    </source>
</evidence>
<dbReference type="PANTHER" id="PTHR11365">
    <property type="entry name" value="5-OXOPROLINASE RELATED"/>
    <property type="match status" value="1"/>
</dbReference>
<organism evidence="2 3">
    <name type="scientific">Amycolatopsis carbonis</name>
    <dbReference type="NCBI Taxonomy" id="715471"/>
    <lineage>
        <taxon>Bacteria</taxon>
        <taxon>Bacillati</taxon>
        <taxon>Actinomycetota</taxon>
        <taxon>Actinomycetes</taxon>
        <taxon>Pseudonocardiales</taxon>
        <taxon>Pseudonocardiaceae</taxon>
        <taxon>Amycolatopsis</taxon>
    </lineage>
</organism>
<evidence type="ECO:0000313" key="3">
    <source>
        <dbReference type="Proteomes" id="UP001236014"/>
    </source>
</evidence>
<sequence>MTALDPAGVSLAGVAPGDFTTVDVDPITLRVIGGALNSIAKEMAQILYRMAYSSLIRESEDLGAGIFDANGRELCESDSTPMHCGSIPAYIRGINRKLAGTYRPGDVVLHNHPYHGAAHSPDYGIMIPIFFGGKHIGFAGCTGHVSDIGGNFPGLCMDVVDVWAEGKLMDAVKIYDGGVRNEALIQHILDNVRTPEQNAGDLEALIACARLGEKRFLELLERYGLDVVMSAADKWMDYSEDMLRRRIQEIPDGSYEAPLSFLDDDGKNRDIPLKVAVTVKVEGSDIVVDLTGSHGQVPTAFNVPFEGSVLPTVASAVRTLLLDEALTEEFVPQNDGCFRPAKAYAPEGTLFNPDFPASCFARFSQINRIFDSINLALADVLPDRAVAGSSAALCAIAYSGLAADGQSYWVYIEINEGSYGARNGKDGLDCVDALMANTRNNPIEELELNHAMLAERYELRDEPPAPGRYRGGIGSIRKWKMLTDTFIGSEADNRTDPPRGLAGGHDGVAGSFVRNAGTEREELLYSKVTQEKCAAGDTLEIKLPSGGGYGDPFERDARDVREDVLDDYLSAADAREHYGVVLDARTLALDEEATARVRGARTGG</sequence>
<protein>
    <submittedName>
        <fullName evidence="2">Hydantoinase B/oxoprolinase family protein</fullName>
    </submittedName>
</protein>
<dbReference type="AlphaFoldDB" id="A0A9Y2IE75"/>
<dbReference type="GO" id="GO:0017168">
    <property type="term" value="F:5-oxoprolinase (ATP-hydrolyzing) activity"/>
    <property type="evidence" value="ECO:0007669"/>
    <property type="project" value="TreeGrafter"/>
</dbReference>
<gene>
    <name evidence="2" type="ORF">QRX50_40745</name>
</gene>
<name>A0A9Y2IE75_9PSEU</name>
<reference evidence="2 3" key="1">
    <citation type="submission" date="2023-06" db="EMBL/GenBank/DDBJ databases">
        <authorList>
            <person name="Oyuntsetseg B."/>
            <person name="Kim S.B."/>
        </authorList>
    </citation>
    <scope>NUCLEOTIDE SEQUENCE [LARGE SCALE GENOMIC DNA]</scope>
    <source>
        <strain evidence="2 3">2-15</strain>
    </source>
</reference>
<dbReference type="InterPro" id="IPR045079">
    <property type="entry name" value="Oxoprolinase-like"/>
</dbReference>
<proteinExistence type="predicted"/>
<dbReference type="PANTHER" id="PTHR11365:SF23">
    <property type="entry name" value="HYPOTHETICAL 5-OXOPROLINASE (EUROFUNG)-RELATED"/>
    <property type="match status" value="1"/>
</dbReference>
<dbReference type="Pfam" id="PF02538">
    <property type="entry name" value="Hydantoinase_B"/>
    <property type="match status" value="1"/>
</dbReference>
<dbReference type="KEGG" id="acab:QRX50_40745"/>
<dbReference type="EMBL" id="CP127294">
    <property type="protein sequence ID" value="WIX77671.1"/>
    <property type="molecule type" value="Genomic_DNA"/>
</dbReference>